<comment type="similarity">
    <text evidence="2">Belongs to the glycosyltransferase 2 family.</text>
</comment>
<keyword evidence="11" id="KW-1185">Reference proteome</keyword>
<accession>A0A7Y6DXB7</accession>
<dbReference type="InterPro" id="IPR029044">
    <property type="entry name" value="Nucleotide-diphossugar_trans"/>
</dbReference>
<evidence type="ECO:0000256" key="1">
    <source>
        <dbReference type="ARBA" id="ARBA00004141"/>
    </source>
</evidence>
<dbReference type="Pfam" id="PF00535">
    <property type="entry name" value="Glycos_transf_2"/>
    <property type="match status" value="1"/>
</dbReference>
<dbReference type="InterPro" id="IPR001173">
    <property type="entry name" value="Glyco_trans_2-like"/>
</dbReference>
<gene>
    <name evidence="10" type="ORF">HP550_05890</name>
</gene>
<evidence type="ECO:0000313" key="11">
    <source>
        <dbReference type="Proteomes" id="UP000565724"/>
    </source>
</evidence>
<dbReference type="CDD" id="cd04187">
    <property type="entry name" value="DPM1_like_bac"/>
    <property type="match status" value="1"/>
</dbReference>
<evidence type="ECO:0000256" key="4">
    <source>
        <dbReference type="ARBA" id="ARBA00022679"/>
    </source>
</evidence>
<keyword evidence="5 8" id="KW-0812">Transmembrane</keyword>
<evidence type="ECO:0000256" key="7">
    <source>
        <dbReference type="ARBA" id="ARBA00023136"/>
    </source>
</evidence>
<dbReference type="AlphaFoldDB" id="A0A7Y6DXB7"/>
<dbReference type="Proteomes" id="UP000565724">
    <property type="component" value="Unassembled WGS sequence"/>
</dbReference>
<keyword evidence="7 8" id="KW-0472">Membrane</keyword>
<dbReference type="Gene3D" id="3.90.550.10">
    <property type="entry name" value="Spore Coat Polysaccharide Biosynthesis Protein SpsA, Chain A"/>
    <property type="match status" value="1"/>
</dbReference>
<protein>
    <submittedName>
        <fullName evidence="10">Glycosyltransferase family 2 protein</fullName>
    </submittedName>
</protein>
<feature type="transmembrane region" description="Helical" evidence="8">
    <location>
        <begin position="279"/>
        <end position="306"/>
    </location>
</feature>
<keyword evidence="4 10" id="KW-0808">Transferase</keyword>
<keyword evidence="3" id="KW-0328">Glycosyltransferase</keyword>
<dbReference type="RefSeq" id="WP_210767734.1">
    <property type="nucleotide sequence ID" value="NZ_JABMCI010000055.1"/>
</dbReference>
<evidence type="ECO:0000313" key="10">
    <source>
        <dbReference type="EMBL" id="NUU16779.1"/>
    </source>
</evidence>
<keyword evidence="6 8" id="KW-1133">Transmembrane helix</keyword>
<evidence type="ECO:0000256" key="6">
    <source>
        <dbReference type="ARBA" id="ARBA00022989"/>
    </source>
</evidence>
<proteinExistence type="inferred from homology"/>
<evidence type="ECO:0000259" key="9">
    <source>
        <dbReference type="Pfam" id="PF00535"/>
    </source>
</evidence>
<sequence length="327" mass="36418">MTADIEVSTTSTDAVVGRKLISVVIPAYNESDCVDELARRLADVADGEKDQYDFEVIIVENGSQDDTWEKLQKIHADDGRFKILQLARNFKMDGGLTAGLAFATGDACVVMTADLQDPPELIPEFLRKWEEGYENIYMVVSERQGTGPLRTFNSKAFYWLAGKLTDGAIPRNASDFRLVDRGVYETINQMQERNRFIRGLFAWAGYKSIGIPHRRPPRFGGESKAHSLKVLDLAFKGIFAHSYVPLRLITVTGLGVSAISAIVLVAFTLQFLFSGVPFAGFGTLIGFILLLFGILFSMIGIVSEYVGLIYEEVKQRPNFVVRRRLGL</sequence>
<evidence type="ECO:0000256" key="3">
    <source>
        <dbReference type="ARBA" id="ARBA00022676"/>
    </source>
</evidence>
<evidence type="ECO:0000256" key="8">
    <source>
        <dbReference type="SAM" id="Phobius"/>
    </source>
</evidence>
<dbReference type="EMBL" id="JABMCI010000055">
    <property type="protein sequence ID" value="NUU16779.1"/>
    <property type="molecule type" value="Genomic_DNA"/>
</dbReference>
<comment type="subcellular location">
    <subcellularLocation>
        <location evidence="1">Membrane</location>
        <topology evidence="1">Multi-pass membrane protein</topology>
    </subcellularLocation>
</comment>
<dbReference type="PANTHER" id="PTHR48090">
    <property type="entry name" value="UNDECAPRENYL-PHOSPHATE 4-DEOXY-4-FORMAMIDO-L-ARABINOSE TRANSFERASE-RELATED"/>
    <property type="match status" value="1"/>
</dbReference>
<dbReference type="GO" id="GO:0005886">
    <property type="term" value="C:plasma membrane"/>
    <property type="evidence" value="ECO:0007669"/>
    <property type="project" value="TreeGrafter"/>
</dbReference>
<feature type="transmembrane region" description="Helical" evidence="8">
    <location>
        <begin position="248"/>
        <end position="273"/>
    </location>
</feature>
<reference evidence="10 11" key="1">
    <citation type="submission" date="2020-05" db="EMBL/GenBank/DDBJ databases">
        <title>Genome Sequencing of Type Strains.</title>
        <authorList>
            <person name="Lemaire J.F."/>
            <person name="Inderbitzin P."/>
            <person name="Gregorio O.A."/>
            <person name="Collins S.B."/>
            <person name="Wespe N."/>
            <person name="Knight-Connoni V."/>
        </authorList>
    </citation>
    <scope>NUCLEOTIDE SEQUENCE [LARGE SCALE GENOMIC DNA]</scope>
    <source>
        <strain evidence="10 11">ATCC 25174</strain>
    </source>
</reference>
<dbReference type="GO" id="GO:0016757">
    <property type="term" value="F:glycosyltransferase activity"/>
    <property type="evidence" value="ECO:0007669"/>
    <property type="project" value="UniProtKB-KW"/>
</dbReference>
<dbReference type="PANTHER" id="PTHR48090:SF1">
    <property type="entry name" value="PROPHAGE BACTOPRENOL GLUCOSYL TRANSFERASE HOMOLOG"/>
    <property type="match status" value="1"/>
</dbReference>
<dbReference type="SUPFAM" id="SSF53448">
    <property type="entry name" value="Nucleotide-diphospho-sugar transferases"/>
    <property type="match status" value="1"/>
</dbReference>
<comment type="caution">
    <text evidence="10">The sequence shown here is derived from an EMBL/GenBank/DDBJ whole genome shotgun (WGS) entry which is preliminary data.</text>
</comment>
<feature type="domain" description="Glycosyltransferase 2-like" evidence="9">
    <location>
        <begin position="22"/>
        <end position="185"/>
    </location>
</feature>
<organism evidence="10 11">
    <name type="scientific">Cellulomonas humilata</name>
    <dbReference type="NCBI Taxonomy" id="144055"/>
    <lineage>
        <taxon>Bacteria</taxon>
        <taxon>Bacillati</taxon>
        <taxon>Actinomycetota</taxon>
        <taxon>Actinomycetes</taxon>
        <taxon>Micrococcales</taxon>
        <taxon>Cellulomonadaceae</taxon>
        <taxon>Cellulomonas</taxon>
    </lineage>
</organism>
<evidence type="ECO:0000256" key="2">
    <source>
        <dbReference type="ARBA" id="ARBA00006739"/>
    </source>
</evidence>
<name>A0A7Y6DXB7_9CELL</name>
<dbReference type="InterPro" id="IPR050256">
    <property type="entry name" value="Glycosyltransferase_2"/>
</dbReference>
<evidence type="ECO:0000256" key="5">
    <source>
        <dbReference type="ARBA" id="ARBA00022692"/>
    </source>
</evidence>